<organism evidence="7 8">
    <name type="scientific">Citrus sinensis</name>
    <name type="common">Sweet orange</name>
    <name type="synonym">Citrus aurantium var. sinensis</name>
    <dbReference type="NCBI Taxonomy" id="2711"/>
    <lineage>
        <taxon>Eukaryota</taxon>
        <taxon>Viridiplantae</taxon>
        <taxon>Streptophyta</taxon>
        <taxon>Embryophyta</taxon>
        <taxon>Tracheophyta</taxon>
        <taxon>Spermatophyta</taxon>
        <taxon>Magnoliopsida</taxon>
        <taxon>eudicotyledons</taxon>
        <taxon>Gunneridae</taxon>
        <taxon>Pentapetalae</taxon>
        <taxon>rosids</taxon>
        <taxon>malvids</taxon>
        <taxon>Sapindales</taxon>
        <taxon>Rutaceae</taxon>
        <taxon>Aurantioideae</taxon>
        <taxon>Citrus</taxon>
    </lineage>
</organism>
<name>A0A067G065_CITSI</name>
<dbReference type="AlphaFoldDB" id="A0A067G065"/>
<sequence>MATETVTACKLPLDSGDGSERVLLSPTLVIGRRILKHGNEALEENVPSVVTFTCSTLLGSSNRQVFGYHMFIDCGSSDDTPTPYHWTPNIWRRDEDFINTGKIFLLRPCQDFNPINSLRFFPDGNRNCCKLPLETVSEFLFLFLEQGSTMVTYDGLSRPPSFKLETDGNLWANVTSSTSQQEPVYHEAIYRTVPKKKTTVCLVRTRDDEVPFLCSLKATYIPEEMYEPLMENRTAFVPRQQDQSRRKQS</sequence>
<dbReference type="InterPro" id="IPR024788">
    <property type="entry name" value="Malectin-like_Carb-bd_dom"/>
</dbReference>
<evidence type="ECO:0000256" key="1">
    <source>
        <dbReference type="ARBA" id="ARBA00004167"/>
    </source>
</evidence>
<keyword evidence="4" id="KW-1133">Transmembrane helix</keyword>
<comment type="subcellular location">
    <subcellularLocation>
        <location evidence="1">Membrane</location>
        <topology evidence="1">Single-pass membrane protein</topology>
    </subcellularLocation>
</comment>
<dbReference type="GO" id="GO:0016020">
    <property type="term" value="C:membrane"/>
    <property type="evidence" value="ECO:0007669"/>
    <property type="project" value="UniProtKB-SubCell"/>
</dbReference>
<feature type="domain" description="Malectin-like" evidence="6">
    <location>
        <begin position="72"/>
        <end position="227"/>
    </location>
</feature>
<dbReference type="EMBL" id="KK784886">
    <property type="protein sequence ID" value="KDO73003.1"/>
    <property type="molecule type" value="Genomic_DNA"/>
</dbReference>
<keyword evidence="5" id="KW-0472">Membrane</keyword>
<evidence type="ECO:0000256" key="2">
    <source>
        <dbReference type="ARBA" id="ARBA00022692"/>
    </source>
</evidence>
<keyword evidence="2" id="KW-0812">Transmembrane</keyword>
<evidence type="ECO:0000256" key="3">
    <source>
        <dbReference type="ARBA" id="ARBA00022729"/>
    </source>
</evidence>
<accession>A0A067G065</accession>
<protein>
    <recommendedName>
        <fullName evidence="6">Malectin-like domain-containing protein</fullName>
    </recommendedName>
</protein>
<keyword evidence="3" id="KW-0732">Signal</keyword>
<evidence type="ECO:0000313" key="8">
    <source>
        <dbReference type="Proteomes" id="UP000027120"/>
    </source>
</evidence>
<dbReference type="PANTHER" id="PTHR45631:SF186">
    <property type="entry name" value="MALECTIN-LIKE DOMAIN-CONTAINING PROTEIN"/>
    <property type="match status" value="1"/>
</dbReference>
<evidence type="ECO:0000259" key="6">
    <source>
        <dbReference type="Pfam" id="PF12819"/>
    </source>
</evidence>
<dbReference type="Proteomes" id="UP000027120">
    <property type="component" value="Unassembled WGS sequence"/>
</dbReference>
<evidence type="ECO:0000256" key="4">
    <source>
        <dbReference type="ARBA" id="ARBA00022989"/>
    </source>
</evidence>
<gene>
    <name evidence="7" type="ORF">CISIN_1g045983mg</name>
</gene>
<dbReference type="Pfam" id="PF12819">
    <property type="entry name" value="Malectin_like"/>
    <property type="match status" value="1"/>
</dbReference>
<keyword evidence="8" id="KW-1185">Reference proteome</keyword>
<dbReference type="STRING" id="2711.A0A067G065"/>
<dbReference type="PANTHER" id="PTHR45631">
    <property type="entry name" value="OS07G0107800 PROTEIN-RELATED"/>
    <property type="match status" value="1"/>
</dbReference>
<dbReference type="SMR" id="A0A067G065"/>
<evidence type="ECO:0000256" key="5">
    <source>
        <dbReference type="ARBA" id="ARBA00023136"/>
    </source>
</evidence>
<evidence type="ECO:0000313" key="7">
    <source>
        <dbReference type="EMBL" id="KDO73003.1"/>
    </source>
</evidence>
<reference evidence="7 8" key="1">
    <citation type="submission" date="2014-04" db="EMBL/GenBank/DDBJ databases">
        <authorList>
            <consortium name="International Citrus Genome Consortium"/>
            <person name="Gmitter F."/>
            <person name="Chen C."/>
            <person name="Farmerie W."/>
            <person name="Harkins T."/>
            <person name="Desany B."/>
            <person name="Mohiuddin M."/>
            <person name="Kodira C."/>
            <person name="Borodovsky M."/>
            <person name="Lomsadze A."/>
            <person name="Burns P."/>
            <person name="Jenkins J."/>
            <person name="Prochnik S."/>
            <person name="Shu S."/>
            <person name="Chapman J."/>
            <person name="Pitluck S."/>
            <person name="Schmutz J."/>
            <person name="Rokhsar D."/>
        </authorList>
    </citation>
    <scope>NUCLEOTIDE SEQUENCE</scope>
</reference>
<proteinExistence type="predicted"/>